<accession>A0A5M8NVE0</accession>
<comment type="caution">
    <text evidence="1">The sequence shown here is derived from an EMBL/GenBank/DDBJ whole genome shotgun (WGS) entry which is preliminary data.</text>
</comment>
<reference evidence="1 2" key="1">
    <citation type="submission" date="2019-03" db="EMBL/GenBank/DDBJ databases">
        <title>Single cell metagenomics reveals metabolic interactions within the superorganism composed of flagellate Streblomastix strix and complex community of Bacteroidetes bacteria on its surface.</title>
        <authorList>
            <person name="Treitli S.C."/>
            <person name="Kolisko M."/>
            <person name="Husnik F."/>
            <person name="Keeling P."/>
            <person name="Hampl V."/>
        </authorList>
    </citation>
    <scope>NUCLEOTIDE SEQUENCE [LARGE SCALE GENOMIC DNA]</scope>
    <source>
        <strain evidence="1">St1</strain>
    </source>
</reference>
<sequence>MKHFKTNVQKLFQTGLLLKEYFSYLMRLIKLDEAKESDSSCSLNKYMPYVVRVPRCGTLYDTRHTNNKGCPLFGQPPVIYNLFTFQFLVNLISAT</sequence>
<proteinExistence type="predicted"/>
<name>A0A5M8NVE0_9BACT</name>
<organism evidence="1 2">
    <name type="scientific">Candidatus Ordinivivax streblomastigis</name>
    <dbReference type="NCBI Taxonomy" id="2540710"/>
    <lineage>
        <taxon>Bacteria</taxon>
        <taxon>Pseudomonadati</taxon>
        <taxon>Bacteroidota</taxon>
        <taxon>Bacteroidia</taxon>
        <taxon>Bacteroidales</taxon>
        <taxon>Candidatus Ordinivivax</taxon>
    </lineage>
</organism>
<dbReference type="AlphaFoldDB" id="A0A5M8NVE0"/>
<dbReference type="EMBL" id="SNRX01000045">
    <property type="protein sequence ID" value="KAA6300826.1"/>
    <property type="molecule type" value="Genomic_DNA"/>
</dbReference>
<gene>
    <name evidence="1" type="ORF">EZS26_003018</name>
</gene>
<dbReference type="Proteomes" id="UP000324575">
    <property type="component" value="Unassembled WGS sequence"/>
</dbReference>
<evidence type="ECO:0000313" key="1">
    <source>
        <dbReference type="EMBL" id="KAA6300826.1"/>
    </source>
</evidence>
<protein>
    <submittedName>
        <fullName evidence="1">Uncharacterized protein</fullName>
    </submittedName>
</protein>
<evidence type="ECO:0000313" key="2">
    <source>
        <dbReference type="Proteomes" id="UP000324575"/>
    </source>
</evidence>